<evidence type="ECO:0000259" key="2">
    <source>
        <dbReference type="Pfam" id="PF04909"/>
    </source>
</evidence>
<protein>
    <submittedName>
        <fullName evidence="3">Amidohydrolase</fullName>
    </submittedName>
</protein>
<evidence type="ECO:0000313" key="3">
    <source>
        <dbReference type="EMBL" id="PKQ64290.1"/>
    </source>
</evidence>
<dbReference type="Gene3D" id="3.20.20.140">
    <property type="entry name" value="Metal-dependent hydrolases"/>
    <property type="match status" value="1"/>
</dbReference>
<dbReference type="SUPFAM" id="SSF51556">
    <property type="entry name" value="Metallo-dependent hydrolases"/>
    <property type="match status" value="1"/>
</dbReference>
<evidence type="ECO:0000313" key="4">
    <source>
        <dbReference type="Proteomes" id="UP000233535"/>
    </source>
</evidence>
<dbReference type="InterPro" id="IPR006680">
    <property type="entry name" value="Amidohydro-rel"/>
</dbReference>
<reference evidence="3 4" key="1">
    <citation type="journal article" date="2017" name="Front. Microbiol.">
        <title>Labilibaculum manganireducens gen. nov., sp. nov. and Labilibaculum filiforme sp. nov., Novel Bacteroidetes Isolated from Subsurface Sediments of the Baltic Sea.</title>
        <authorList>
            <person name="Vandieken V."/>
            <person name="Marshall I.P."/>
            <person name="Niemann H."/>
            <person name="Engelen B."/>
            <person name="Cypionka H."/>
        </authorList>
    </citation>
    <scope>NUCLEOTIDE SEQUENCE [LARGE SCALE GENOMIC DNA]</scope>
    <source>
        <strain evidence="3 4">59.16B</strain>
    </source>
</reference>
<gene>
    <name evidence="3" type="ORF">BZG02_05595</name>
</gene>
<evidence type="ECO:0000256" key="1">
    <source>
        <dbReference type="ARBA" id="ARBA00038310"/>
    </source>
</evidence>
<dbReference type="EMBL" id="MVDD01000003">
    <property type="protein sequence ID" value="PKQ64290.1"/>
    <property type="molecule type" value="Genomic_DNA"/>
</dbReference>
<comment type="caution">
    <text evidence="3">The sequence shown here is derived from an EMBL/GenBank/DDBJ whole genome shotgun (WGS) entry which is preliminary data.</text>
</comment>
<dbReference type="PANTHER" id="PTHR43569">
    <property type="entry name" value="AMIDOHYDROLASE"/>
    <property type="match status" value="1"/>
</dbReference>
<accession>A0A2N3I1W5</accession>
<proteinExistence type="inferred from homology"/>
<comment type="similarity">
    <text evidence="1">Belongs to the metallo-dependent hydrolases superfamily.</text>
</comment>
<keyword evidence="3" id="KW-0378">Hydrolase</keyword>
<dbReference type="PANTHER" id="PTHR43569:SF2">
    <property type="entry name" value="AMIDOHYDROLASE-RELATED DOMAIN-CONTAINING PROTEIN"/>
    <property type="match status" value="1"/>
</dbReference>
<dbReference type="InterPro" id="IPR052350">
    <property type="entry name" value="Metallo-dep_Lactonases"/>
</dbReference>
<feature type="domain" description="Amidohydrolase-related" evidence="2">
    <location>
        <begin position="6"/>
        <end position="278"/>
    </location>
</feature>
<dbReference type="OrthoDB" id="5450317at2"/>
<dbReference type="AlphaFoldDB" id="A0A2N3I1W5"/>
<dbReference type="Pfam" id="PF04909">
    <property type="entry name" value="Amidohydro_2"/>
    <property type="match status" value="1"/>
</dbReference>
<dbReference type="RefSeq" id="WP_101260432.1">
    <property type="nucleotide sequence ID" value="NZ_MVDD01000003.1"/>
</dbReference>
<name>A0A2N3I1W5_9BACT</name>
<dbReference type="GO" id="GO:0016787">
    <property type="term" value="F:hydrolase activity"/>
    <property type="evidence" value="ECO:0007669"/>
    <property type="project" value="UniProtKB-KW"/>
</dbReference>
<dbReference type="InterPro" id="IPR032466">
    <property type="entry name" value="Metal_Hydrolase"/>
</dbReference>
<sequence>MKVQKIDAHQHFWNYCPEKHSWISDEMAVLKNDFMPKDLKIHLEAIDFDGCVAVQADQTEAETDFLIDLANQNPFIKGVVGWVDLRAANLRDRLVHYSKFPVVKGFRHVVQDEQDDNFIIGEEFCNGIAMLEEFGFTYDILIFAKHLIPSVEFAAKFPNQKFVLDHIAKPEIKDQKIEIWAEGIQKLASFPNVSCKLSGIVTEADWANWTEADIIPYLNVVFDAFGPERLMIGSDWPVCTLAGSYQKVMNLIIEKIKKYTTSEQEAILGGNAIEFYQLNK</sequence>
<keyword evidence="4" id="KW-1185">Reference proteome</keyword>
<organism evidence="3 4">
    <name type="scientific">Labilibaculum filiforme</name>
    <dbReference type="NCBI Taxonomy" id="1940526"/>
    <lineage>
        <taxon>Bacteria</taxon>
        <taxon>Pseudomonadati</taxon>
        <taxon>Bacteroidota</taxon>
        <taxon>Bacteroidia</taxon>
        <taxon>Marinilabiliales</taxon>
        <taxon>Marinifilaceae</taxon>
        <taxon>Labilibaculum</taxon>
    </lineage>
</organism>
<dbReference type="Proteomes" id="UP000233535">
    <property type="component" value="Unassembled WGS sequence"/>
</dbReference>